<sequence>MKKALVLFLVSAVFCSFGARRVQKRESLLNRKWASILSELHDNLGEINHFHKSPEEKIQVRSIIQPIQHETKNTVYGNSMKRTKLKAAVGEIPRQFVGQTELKERLRIDLLFGDNKKARKKKKMSPNSEEQGLRFRGPFGGSGDENANGSSSSNNSSAANSPKKTESKRKRFISESAYQRYGRRYITTSTLDGLMLLLNSIAVSFVLVIMGILQWFLSISEASLGKTESQILRIRRGREKFYRLIPTRLISRLWGAVHDIRLLHAARPFLFSAYSKIYGVRIDEAADQNLYNYQNLQQFFRRKLRKGVRPISPAKMVSPCDGKIMIQGRVFDGIISQVKGTTFTLSQFLGPSNTSNDPAAYIHKGDDADNRRRYTRGLLKNPDQNQMYYSVIYLAPGDYHRFHSPVNWKVNLRRHFPGELYSVNPSITSWFDNLFVLNERVCLIGEWMHGFFSYTAVGATMVGSIKLPWDPELKTNQKSFDRTKPDYNDRNCSKEFKKGDEIGEFNLGSTIVLAFEAPRGLNFKFDDNQVVRLGQTFISKMLRVQSMPNLLTVTSSSVDYEMPSSLTRNKSDRH</sequence>
<evidence type="ECO:0000256" key="6">
    <source>
        <dbReference type="ARBA" id="ARBA00023098"/>
    </source>
</evidence>
<evidence type="ECO:0000256" key="11">
    <source>
        <dbReference type="ARBA" id="ARBA00024326"/>
    </source>
</evidence>
<feature type="region of interest" description="Disordered" evidence="13">
    <location>
        <begin position="117"/>
        <end position="170"/>
    </location>
</feature>
<dbReference type="NCBIfam" id="TIGR00163">
    <property type="entry name" value="PS_decarb"/>
    <property type="match status" value="1"/>
</dbReference>
<evidence type="ECO:0000256" key="12">
    <source>
        <dbReference type="ARBA" id="ARBA00045136"/>
    </source>
</evidence>
<evidence type="ECO:0000256" key="3">
    <source>
        <dbReference type="ARBA" id="ARBA00012243"/>
    </source>
</evidence>
<comment type="pathway">
    <text evidence="11">Phospholipid metabolism; phosphatidylethanolamine biosynthesis.</text>
</comment>
<feature type="signal peptide" evidence="15">
    <location>
        <begin position="1"/>
        <end position="19"/>
    </location>
</feature>
<evidence type="ECO:0000313" key="17">
    <source>
        <dbReference type="Proteomes" id="UP001158576"/>
    </source>
</evidence>
<dbReference type="Pfam" id="PF02666">
    <property type="entry name" value="PS_Dcarbxylase"/>
    <property type="match status" value="1"/>
</dbReference>
<keyword evidence="7" id="KW-0594">Phospholipid biosynthesis</keyword>
<evidence type="ECO:0000256" key="10">
    <source>
        <dbReference type="ARBA" id="ARBA00023317"/>
    </source>
</evidence>
<keyword evidence="5" id="KW-0210">Decarboxylase</keyword>
<gene>
    <name evidence="16" type="ORF">OKIOD_LOCUS12781</name>
</gene>
<dbReference type="PANTHER" id="PTHR10067:SF6">
    <property type="entry name" value="PHOSPHATIDYLSERINE DECARBOXYLASE PROENZYME, MITOCHONDRIAL"/>
    <property type="match status" value="1"/>
</dbReference>
<evidence type="ECO:0000256" key="15">
    <source>
        <dbReference type="SAM" id="SignalP"/>
    </source>
</evidence>
<evidence type="ECO:0000256" key="9">
    <source>
        <dbReference type="ARBA" id="ARBA00023264"/>
    </source>
</evidence>
<dbReference type="EMBL" id="OU015567">
    <property type="protein sequence ID" value="CAG5109484.1"/>
    <property type="molecule type" value="Genomic_DNA"/>
</dbReference>
<evidence type="ECO:0000256" key="7">
    <source>
        <dbReference type="ARBA" id="ARBA00023209"/>
    </source>
</evidence>
<keyword evidence="9" id="KW-1208">Phospholipid metabolism</keyword>
<reference evidence="16 17" key="1">
    <citation type="submission" date="2021-04" db="EMBL/GenBank/DDBJ databases">
        <authorList>
            <person name="Bliznina A."/>
        </authorList>
    </citation>
    <scope>NUCLEOTIDE SEQUENCE [LARGE SCALE GENOMIC DNA]</scope>
</reference>
<feature type="compositionally biased region" description="Low complexity" evidence="13">
    <location>
        <begin position="144"/>
        <end position="161"/>
    </location>
</feature>
<evidence type="ECO:0000256" key="5">
    <source>
        <dbReference type="ARBA" id="ARBA00022793"/>
    </source>
</evidence>
<dbReference type="PANTHER" id="PTHR10067">
    <property type="entry name" value="PHOSPHATIDYLSERINE DECARBOXYLASE"/>
    <property type="match status" value="1"/>
</dbReference>
<keyword evidence="6" id="KW-0443">Lipid metabolism</keyword>
<evidence type="ECO:0000256" key="8">
    <source>
        <dbReference type="ARBA" id="ARBA00023239"/>
    </source>
</evidence>
<organism evidence="16 17">
    <name type="scientific">Oikopleura dioica</name>
    <name type="common">Tunicate</name>
    <dbReference type="NCBI Taxonomy" id="34765"/>
    <lineage>
        <taxon>Eukaryota</taxon>
        <taxon>Metazoa</taxon>
        <taxon>Chordata</taxon>
        <taxon>Tunicata</taxon>
        <taxon>Appendicularia</taxon>
        <taxon>Copelata</taxon>
        <taxon>Oikopleuridae</taxon>
        <taxon>Oikopleura</taxon>
    </lineage>
</organism>
<name>A0ABN7SZW0_OIKDI</name>
<dbReference type="EC" id="4.1.1.65" evidence="3"/>
<feature type="chain" id="PRO_5046066627" description="phosphatidylserine decarboxylase" evidence="15">
    <location>
        <begin position="20"/>
        <end position="574"/>
    </location>
</feature>
<keyword evidence="17" id="KW-1185">Reference proteome</keyword>
<keyword evidence="10" id="KW-0670">Pyruvate</keyword>
<dbReference type="Proteomes" id="UP001158576">
    <property type="component" value="Chromosome 2"/>
</dbReference>
<comment type="cofactor">
    <cofactor evidence="1">
        <name>pyruvate</name>
        <dbReference type="ChEBI" id="CHEBI:15361"/>
    </cofactor>
</comment>
<dbReference type="InterPro" id="IPR033177">
    <property type="entry name" value="PSD-B"/>
</dbReference>
<keyword evidence="14" id="KW-1133">Transmembrane helix</keyword>
<evidence type="ECO:0000313" key="16">
    <source>
        <dbReference type="EMBL" id="CAG5109484.1"/>
    </source>
</evidence>
<accession>A0ABN7SZW0</accession>
<evidence type="ECO:0000256" key="13">
    <source>
        <dbReference type="SAM" id="MobiDB-lite"/>
    </source>
</evidence>
<dbReference type="InterPro" id="IPR003817">
    <property type="entry name" value="PS_Dcarbxylase"/>
</dbReference>
<comment type="pathway">
    <text evidence="2">Lipid metabolism.</text>
</comment>
<protein>
    <recommendedName>
        <fullName evidence="3">phosphatidylserine decarboxylase</fullName>
        <ecNumber evidence="3">4.1.1.65</ecNumber>
    </recommendedName>
</protein>
<evidence type="ECO:0000256" key="1">
    <source>
        <dbReference type="ARBA" id="ARBA00001928"/>
    </source>
</evidence>
<evidence type="ECO:0000256" key="14">
    <source>
        <dbReference type="SAM" id="Phobius"/>
    </source>
</evidence>
<evidence type="ECO:0000256" key="4">
    <source>
        <dbReference type="ARBA" id="ARBA00022516"/>
    </source>
</evidence>
<evidence type="ECO:0000256" key="2">
    <source>
        <dbReference type="ARBA" id="ARBA00005189"/>
    </source>
</evidence>
<keyword evidence="14" id="KW-0472">Membrane</keyword>
<comment type="function">
    <text evidence="12">Catalyzes the formation of phosphatidylethanolamine (PtdEtn) from phosphatidylserine (PtdSer). Plays a central role in phospholipid metabolism and in the interorganelle trafficking of phosphatidylserine. May be involved in lipid droplet biogenesis at the endoplasmic reticulum membrane.</text>
</comment>
<keyword evidence="8" id="KW-0456">Lyase</keyword>
<keyword evidence="15" id="KW-0732">Signal</keyword>
<feature type="transmembrane region" description="Helical" evidence="14">
    <location>
        <begin position="194"/>
        <end position="217"/>
    </location>
</feature>
<keyword evidence="14" id="KW-0812">Transmembrane</keyword>
<keyword evidence="4" id="KW-0444">Lipid biosynthesis</keyword>
<proteinExistence type="predicted"/>